<feature type="domain" description="Glycosyl transferase family 1" evidence="1">
    <location>
        <begin position="190"/>
        <end position="353"/>
    </location>
</feature>
<comment type="caution">
    <text evidence="2">The sequence shown here is derived from an EMBL/GenBank/DDBJ whole genome shotgun (WGS) entry which is preliminary data.</text>
</comment>
<dbReference type="RefSeq" id="WP_191183765.1">
    <property type="nucleotide sequence ID" value="NZ_JACXAJ010000004.1"/>
</dbReference>
<reference evidence="2 3" key="1">
    <citation type="submission" date="2020-09" db="EMBL/GenBank/DDBJ databases">
        <title>Genome sequencing and assembly of Pontibacter sp.</title>
        <authorList>
            <person name="Chhetri G."/>
        </authorList>
    </citation>
    <scope>NUCLEOTIDE SEQUENCE [LARGE SCALE GENOMIC DNA]</scope>
    <source>
        <strain evidence="2 3">JH31</strain>
    </source>
</reference>
<dbReference type="PANTHER" id="PTHR12526:SF627">
    <property type="entry name" value="D-RHAMNOSYLTRANSFERASE WBPZ"/>
    <property type="match status" value="1"/>
</dbReference>
<name>A0ABR7XH29_9BACT</name>
<protein>
    <submittedName>
        <fullName evidence="2">Glycosyltransferase family 4 protein</fullName>
    </submittedName>
</protein>
<sequence>MKKKNLSKPHNKLLFIVQLPPPVHGASMMNKFVVESSLINNEYDLKVLPLKFVDRIDQIGSFSWKKAWLSIMFVYNLVLTLTKFKPNLVYYTIAPFGNAFLRDAFFVFIIKLFRSKILFHLHGKGIKNSIQKKPWMKTLYRQTFQKTSVIHLSQSLLYDLDPFISTLSNIFVVPNGIPEINDWEACTKVKHQDKVQIIYLSNLDTTKGVLVLFEALKILNSEHINFEANIIGNSSDITINNLKNLVKASKLNDKVKVVGPKYSYEKYQYLFNADIFVFPTYYENECFPLSILEAMQMGNAIISTNNGAIKEIVVEGENGFIVEQKNPVALSIKIKELINNRKLLNNMKSNNKKKYKDLYTLQNFEKSILECIERASI</sequence>
<dbReference type="SUPFAM" id="SSF53756">
    <property type="entry name" value="UDP-Glycosyltransferase/glycogen phosphorylase"/>
    <property type="match status" value="1"/>
</dbReference>
<accession>A0ABR7XH29</accession>
<evidence type="ECO:0000313" key="3">
    <source>
        <dbReference type="Proteomes" id="UP000625551"/>
    </source>
</evidence>
<evidence type="ECO:0000259" key="1">
    <source>
        <dbReference type="Pfam" id="PF00534"/>
    </source>
</evidence>
<dbReference type="EMBL" id="JACXAJ010000004">
    <property type="protein sequence ID" value="MBD1397608.1"/>
    <property type="molecule type" value="Genomic_DNA"/>
</dbReference>
<dbReference type="InterPro" id="IPR001296">
    <property type="entry name" value="Glyco_trans_1"/>
</dbReference>
<gene>
    <name evidence="2" type="ORF">H9Q13_10555</name>
</gene>
<dbReference type="Proteomes" id="UP000625551">
    <property type="component" value="Unassembled WGS sequence"/>
</dbReference>
<organism evidence="2 3">
    <name type="scientific">Pontibacter aquaedesilientis</name>
    <dbReference type="NCBI Taxonomy" id="2766980"/>
    <lineage>
        <taxon>Bacteria</taxon>
        <taxon>Pseudomonadati</taxon>
        <taxon>Bacteroidota</taxon>
        <taxon>Cytophagia</taxon>
        <taxon>Cytophagales</taxon>
        <taxon>Hymenobacteraceae</taxon>
        <taxon>Pontibacter</taxon>
    </lineage>
</organism>
<dbReference type="Pfam" id="PF00534">
    <property type="entry name" value="Glycos_transf_1"/>
    <property type="match status" value="1"/>
</dbReference>
<dbReference type="CDD" id="cd03801">
    <property type="entry name" value="GT4_PimA-like"/>
    <property type="match status" value="1"/>
</dbReference>
<dbReference type="Gene3D" id="3.40.50.2000">
    <property type="entry name" value="Glycogen Phosphorylase B"/>
    <property type="match status" value="2"/>
</dbReference>
<proteinExistence type="predicted"/>
<evidence type="ECO:0000313" key="2">
    <source>
        <dbReference type="EMBL" id="MBD1397608.1"/>
    </source>
</evidence>
<dbReference type="PANTHER" id="PTHR12526">
    <property type="entry name" value="GLYCOSYLTRANSFERASE"/>
    <property type="match status" value="1"/>
</dbReference>
<keyword evidence="3" id="KW-1185">Reference proteome</keyword>